<dbReference type="EMBL" id="KK107139">
    <property type="protein sequence ID" value="EZA57864.1"/>
    <property type="molecule type" value="Genomic_DNA"/>
</dbReference>
<evidence type="ECO:0000256" key="1">
    <source>
        <dbReference type="ARBA" id="ARBA00022737"/>
    </source>
</evidence>
<evidence type="ECO:0000256" key="4">
    <source>
        <dbReference type="ARBA" id="ARBA00040133"/>
    </source>
</evidence>
<dbReference type="InterPro" id="IPR011990">
    <property type="entry name" value="TPR-like_helical_dom_sf"/>
</dbReference>
<evidence type="ECO:0000313" key="8">
    <source>
        <dbReference type="EMBL" id="EZA57864.1"/>
    </source>
</evidence>
<organism evidence="8 10">
    <name type="scientific">Ooceraea biroi</name>
    <name type="common">Clonal raider ant</name>
    <name type="synonym">Cerapachys biroi</name>
    <dbReference type="NCBI Taxonomy" id="2015173"/>
    <lineage>
        <taxon>Eukaryota</taxon>
        <taxon>Metazoa</taxon>
        <taxon>Ecdysozoa</taxon>
        <taxon>Arthropoda</taxon>
        <taxon>Hexapoda</taxon>
        <taxon>Insecta</taxon>
        <taxon>Pterygota</taxon>
        <taxon>Neoptera</taxon>
        <taxon>Endopterygota</taxon>
        <taxon>Hymenoptera</taxon>
        <taxon>Apocrita</taxon>
        <taxon>Aculeata</taxon>
        <taxon>Formicoidea</taxon>
        <taxon>Formicidae</taxon>
        <taxon>Dorylinae</taxon>
        <taxon>Ooceraea</taxon>
    </lineage>
</organism>
<dbReference type="PANTHER" id="PTHR46423">
    <property type="entry name" value="RNA POLYMERASE II-ASSOCIATED PROTEIN 3"/>
    <property type="match status" value="1"/>
</dbReference>
<reference evidence="8 10" key="1">
    <citation type="journal article" date="2014" name="Curr. Biol.">
        <title>The genome of the clonal raider ant Cerapachys biroi.</title>
        <authorList>
            <person name="Oxley P.R."/>
            <person name="Ji L."/>
            <person name="Fetter-Pruneda I."/>
            <person name="McKenzie S.K."/>
            <person name="Li C."/>
            <person name="Hu H."/>
            <person name="Zhang G."/>
            <person name="Kronauer D.J."/>
        </authorList>
    </citation>
    <scope>NUCLEOTIDE SEQUENCE [LARGE SCALE GENOMIC DNA]</scope>
</reference>
<dbReference type="STRING" id="2015173.A0A026WRY4"/>
<evidence type="ECO:0000256" key="3">
    <source>
        <dbReference type="ARBA" id="ARBA00038275"/>
    </source>
</evidence>
<name>A0A026WRY4_OOCBI</name>
<dbReference type="Pfam" id="PF13877">
    <property type="entry name" value="RPAP3_C"/>
    <property type="match status" value="1"/>
</dbReference>
<evidence type="ECO:0000256" key="6">
    <source>
        <dbReference type="SAM" id="MobiDB-lite"/>
    </source>
</evidence>
<feature type="compositionally biased region" description="Basic and acidic residues" evidence="6">
    <location>
        <begin position="112"/>
        <end position="124"/>
    </location>
</feature>
<feature type="region of interest" description="Disordered" evidence="6">
    <location>
        <begin position="38"/>
        <end position="80"/>
    </location>
</feature>
<protein>
    <recommendedName>
        <fullName evidence="4">RNA polymerase II-associated protein 3</fullName>
    </recommendedName>
</protein>
<sequence>MELEKSILLQKQVKDNSEDLQSEFLDLKNWEEQMKRKERELLSERSGQEVLPPIRRKTKKRPKKETKETKEMGKNSERIKSNDYASWDKFDVNKACKDLENEEQSNSSSEEAMSREELEKEHEKANKHKQQGNVFVKQKEWDKAIASYSEAIKIFPYDAIFYANRALCHLKRDNLYSAEADCSSAIQLDDSYVKAYHRRATARMELKQYKEAKQDIEKILVLEPSNKEAQTLLGQINKRLESSKPIIISEKDLAEDISVEKKIGEKMLGNIKSNRKVIDAKEEVKKKQSNVDSTVKPTTKVNVRKPLNSCIPEWLPEKDDVAIVQPVTIPPHLRSKEPLRKIPIQEADLTKPIKKEKKVSCNKKHVKLSDISPINITKHTESVRKNEEEENLSNSCIEVPSVPKTAVQFLIDWKKYTSPACRYKYLKQIAPESLPNLFQNSMESFIFDDILAILRTEFMKREEPIFSYLKGLSNISRFRTFVMFISNAEKQNLKLMFSYCKTSEKISEEEVAELQNKYEI</sequence>
<feature type="region of interest" description="Disordered" evidence="6">
    <location>
        <begin position="99"/>
        <end position="130"/>
    </location>
</feature>
<reference evidence="9" key="3">
    <citation type="submission" date="2018-07" db="EMBL/GenBank/DDBJ databases">
        <authorList>
            <person name="Mckenzie S.K."/>
            <person name="Kronauer D.J.C."/>
        </authorList>
    </citation>
    <scope>NUCLEOTIDE SEQUENCE</scope>
    <source>
        <strain evidence="9">Clonal line C1</strain>
    </source>
</reference>
<dbReference type="InterPro" id="IPR019734">
    <property type="entry name" value="TPR_rpt"/>
</dbReference>
<evidence type="ECO:0000259" key="7">
    <source>
        <dbReference type="Pfam" id="PF13877"/>
    </source>
</evidence>
<evidence type="ECO:0000256" key="5">
    <source>
        <dbReference type="PROSITE-ProRule" id="PRU00339"/>
    </source>
</evidence>
<feature type="repeat" description="TPR" evidence="5">
    <location>
        <begin position="193"/>
        <end position="226"/>
    </location>
</feature>
<feature type="compositionally biased region" description="Basic and acidic residues" evidence="6">
    <location>
        <begin position="65"/>
        <end position="80"/>
    </location>
</feature>
<dbReference type="InterPro" id="IPR025986">
    <property type="entry name" value="RPAP3-like_C"/>
</dbReference>
<feature type="compositionally biased region" description="Basic residues" evidence="6">
    <location>
        <begin position="54"/>
        <end position="64"/>
    </location>
</feature>
<dbReference type="Pfam" id="PF13414">
    <property type="entry name" value="TPR_11"/>
    <property type="match status" value="1"/>
</dbReference>
<keyword evidence="1" id="KW-0677">Repeat</keyword>
<dbReference type="Proteomes" id="UP000279307">
    <property type="component" value="Chromosome 3"/>
</dbReference>
<keyword evidence="10" id="KW-1185">Reference proteome</keyword>
<keyword evidence="2 5" id="KW-0802">TPR repeat</keyword>
<dbReference type="OMA" id="NFTPDRP"/>
<gene>
    <name evidence="9" type="ORF">DMN91_003368</name>
    <name evidence="8" type="ORF">X777_00966</name>
</gene>
<comment type="similarity">
    <text evidence="3">Belongs to the RPAP3 family.</text>
</comment>
<evidence type="ECO:0000313" key="10">
    <source>
        <dbReference type="Proteomes" id="UP000053097"/>
    </source>
</evidence>
<dbReference type="SMART" id="SM00028">
    <property type="entry name" value="TPR"/>
    <property type="match status" value="3"/>
</dbReference>
<dbReference type="Pfam" id="PF13181">
    <property type="entry name" value="TPR_8"/>
    <property type="match status" value="1"/>
</dbReference>
<accession>A0A026WRY4</accession>
<proteinExistence type="inferred from homology"/>
<dbReference type="Proteomes" id="UP000053097">
    <property type="component" value="Unassembled WGS sequence"/>
</dbReference>
<feature type="repeat" description="TPR" evidence="5">
    <location>
        <begin position="125"/>
        <end position="158"/>
    </location>
</feature>
<evidence type="ECO:0000313" key="9">
    <source>
        <dbReference type="EMBL" id="RLU25275.1"/>
    </source>
</evidence>
<dbReference type="SUPFAM" id="SSF48452">
    <property type="entry name" value="TPR-like"/>
    <property type="match status" value="1"/>
</dbReference>
<evidence type="ECO:0000256" key="2">
    <source>
        <dbReference type="ARBA" id="ARBA00022803"/>
    </source>
</evidence>
<feature type="domain" description="RNA-polymerase II-associated protein 3-like C-terminal" evidence="7">
    <location>
        <begin position="403"/>
        <end position="490"/>
    </location>
</feature>
<feature type="compositionally biased region" description="Basic and acidic residues" evidence="6">
    <location>
        <begin position="38"/>
        <end position="47"/>
    </location>
</feature>
<dbReference type="AlphaFoldDB" id="A0A026WRY4"/>
<dbReference type="EMBL" id="QOIP01000003">
    <property type="protein sequence ID" value="RLU25275.1"/>
    <property type="molecule type" value="Genomic_DNA"/>
</dbReference>
<dbReference type="OrthoDB" id="2942533at2759"/>
<dbReference type="Gene3D" id="1.25.40.10">
    <property type="entry name" value="Tetratricopeptide repeat domain"/>
    <property type="match status" value="1"/>
</dbReference>
<reference evidence="9" key="2">
    <citation type="journal article" date="2018" name="Genome Res.">
        <title>The genomic architecture and molecular evolution of ant odorant receptors.</title>
        <authorList>
            <person name="McKenzie S.K."/>
            <person name="Kronauer D.J.C."/>
        </authorList>
    </citation>
    <scope>NUCLEOTIDE SEQUENCE [LARGE SCALE GENOMIC DNA]</scope>
    <source>
        <strain evidence="9">Clonal line C1</strain>
    </source>
</reference>
<dbReference type="PANTHER" id="PTHR46423:SF1">
    <property type="entry name" value="RNA POLYMERASE II-ASSOCIATED PROTEIN 3"/>
    <property type="match status" value="1"/>
</dbReference>
<dbReference type="PROSITE" id="PS50005">
    <property type="entry name" value="TPR"/>
    <property type="match status" value="2"/>
</dbReference>
<dbReference type="GO" id="GO:0101031">
    <property type="term" value="C:protein folding chaperone complex"/>
    <property type="evidence" value="ECO:0007669"/>
    <property type="project" value="TreeGrafter"/>
</dbReference>
<dbReference type="InterPro" id="IPR051966">
    <property type="entry name" value="RPAP3"/>
</dbReference>